<gene>
    <name evidence="1" type="ORF">M441DRAFT_245489</name>
</gene>
<dbReference type="Proteomes" id="UP000240493">
    <property type="component" value="Unassembled WGS sequence"/>
</dbReference>
<sequence length="166" mass="18055">MEHRALVRPKCVAGLTVLTRAVEYGGPSWHGTTIAVMLAGLAASDGCRWLISSAVLPDATWSLCFVLAVYRVRFLSILIRLQDRLFPLPASSLSPFGIGRRCDALSSSHHTCSSDPTLICYLRDECAVQSTCREARTHSLAQQRLLAIGGTSWTTPQTLTKWPAAA</sequence>
<accession>A0A2T3YZV6</accession>
<reference evidence="1 2" key="1">
    <citation type="submission" date="2016-07" db="EMBL/GenBank/DDBJ databases">
        <title>Multiple horizontal gene transfer events from other fungi enriched the ability of initially mycotrophic Trichoderma (Ascomycota) to feed on dead plant biomass.</title>
        <authorList>
            <consortium name="DOE Joint Genome Institute"/>
            <person name="Aerts A."/>
            <person name="Atanasova L."/>
            <person name="Chenthamara K."/>
            <person name="Zhang J."/>
            <person name="Grujic M."/>
            <person name="Henrissat B."/>
            <person name="Kuo A."/>
            <person name="Salamov A."/>
            <person name="Lipzen A."/>
            <person name="Labutti K."/>
            <person name="Barry K."/>
            <person name="Miao Y."/>
            <person name="Rahimi M.J."/>
            <person name="Shen Q."/>
            <person name="Grigoriev I.V."/>
            <person name="Kubicek C.P."/>
            <person name="Druzhinina I.S."/>
        </authorList>
    </citation>
    <scope>NUCLEOTIDE SEQUENCE [LARGE SCALE GENOMIC DNA]</scope>
    <source>
        <strain evidence="1 2">CBS 433.97</strain>
    </source>
</reference>
<evidence type="ECO:0000313" key="2">
    <source>
        <dbReference type="Proteomes" id="UP000240493"/>
    </source>
</evidence>
<evidence type="ECO:0000313" key="1">
    <source>
        <dbReference type="EMBL" id="PTB38034.1"/>
    </source>
</evidence>
<organism evidence="1 2">
    <name type="scientific">Trichoderma asperellum (strain ATCC 204424 / CBS 433.97 / NBRC 101777)</name>
    <dbReference type="NCBI Taxonomy" id="1042311"/>
    <lineage>
        <taxon>Eukaryota</taxon>
        <taxon>Fungi</taxon>
        <taxon>Dikarya</taxon>
        <taxon>Ascomycota</taxon>
        <taxon>Pezizomycotina</taxon>
        <taxon>Sordariomycetes</taxon>
        <taxon>Hypocreomycetidae</taxon>
        <taxon>Hypocreales</taxon>
        <taxon>Hypocreaceae</taxon>
        <taxon>Trichoderma</taxon>
    </lineage>
</organism>
<name>A0A2T3YZV6_TRIA4</name>
<dbReference type="EMBL" id="KZ679266">
    <property type="protein sequence ID" value="PTB38034.1"/>
    <property type="molecule type" value="Genomic_DNA"/>
</dbReference>
<dbReference type="AlphaFoldDB" id="A0A2T3YZV6"/>
<proteinExistence type="predicted"/>
<keyword evidence="2" id="KW-1185">Reference proteome</keyword>
<protein>
    <submittedName>
        <fullName evidence="1">Uncharacterized protein</fullName>
    </submittedName>
</protein>